<organism evidence="2 3">
    <name type="scientific">Desulfosarcina alkanivorans</name>
    <dbReference type="NCBI Taxonomy" id="571177"/>
    <lineage>
        <taxon>Bacteria</taxon>
        <taxon>Pseudomonadati</taxon>
        <taxon>Thermodesulfobacteriota</taxon>
        <taxon>Desulfobacteria</taxon>
        <taxon>Desulfobacterales</taxon>
        <taxon>Desulfosarcinaceae</taxon>
        <taxon>Desulfosarcina</taxon>
    </lineage>
</organism>
<dbReference type="EMBL" id="AP021874">
    <property type="protein sequence ID" value="BBO71415.1"/>
    <property type="molecule type" value="Genomic_DNA"/>
</dbReference>
<proteinExistence type="predicted"/>
<dbReference type="AlphaFoldDB" id="A0A5K7YSP4"/>
<reference evidence="2 3" key="1">
    <citation type="submission" date="2019-11" db="EMBL/GenBank/DDBJ databases">
        <title>Comparative genomics of hydrocarbon-degrading Desulfosarcina strains.</title>
        <authorList>
            <person name="Watanabe M."/>
            <person name="Kojima H."/>
            <person name="Fukui M."/>
        </authorList>
    </citation>
    <scope>NUCLEOTIDE SEQUENCE [LARGE SCALE GENOMIC DNA]</scope>
    <source>
        <strain evidence="2 3">PL12</strain>
    </source>
</reference>
<evidence type="ECO:0000313" key="2">
    <source>
        <dbReference type="EMBL" id="BBO71415.1"/>
    </source>
</evidence>
<sequence length="97" mass="11473">MLEQLAGIILLGIVVFYFYWIVSAARKSIKEWAPINELTIISKQFRMFRTGPFILTCNRPVYRIITQDTKNTKKIYWIRCNSFFCFNPSNLEVRTGK</sequence>
<gene>
    <name evidence="2" type="ORF">DSCA_53450</name>
</gene>
<dbReference type="Proteomes" id="UP000427906">
    <property type="component" value="Chromosome"/>
</dbReference>
<keyword evidence="1" id="KW-1133">Transmembrane helix</keyword>
<feature type="transmembrane region" description="Helical" evidence="1">
    <location>
        <begin position="6"/>
        <end position="22"/>
    </location>
</feature>
<accession>A0A5K7YSP4</accession>
<keyword evidence="1" id="KW-0472">Membrane</keyword>
<dbReference type="KEGG" id="dalk:DSCA_53450"/>
<keyword evidence="3" id="KW-1185">Reference proteome</keyword>
<keyword evidence="1" id="KW-0812">Transmembrane</keyword>
<name>A0A5K7YSP4_9BACT</name>
<evidence type="ECO:0000313" key="3">
    <source>
        <dbReference type="Proteomes" id="UP000427906"/>
    </source>
</evidence>
<protein>
    <submittedName>
        <fullName evidence="2">Uncharacterized protein</fullName>
    </submittedName>
</protein>
<evidence type="ECO:0000256" key="1">
    <source>
        <dbReference type="SAM" id="Phobius"/>
    </source>
</evidence>